<accession>A0A6J6GEE4</accession>
<dbReference type="SUPFAM" id="SSF88723">
    <property type="entry name" value="PIN domain-like"/>
    <property type="match status" value="1"/>
</dbReference>
<dbReference type="EMBL" id="CAEZYT010000015">
    <property type="protein sequence ID" value="CAB4732725.1"/>
    <property type="molecule type" value="Genomic_DNA"/>
</dbReference>
<dbReference type="Gene3D" id="3.40.50.1010">
    <property type="entry name" value="5'-nuclease"/>
    <property type="match status" value="1"/>
</dbReference>
<evidence type="ECO:0000313" key="4">
    <source>
        <dbReference type="EMBL" id="CAB4757688.1"/>
    </source>
</evidence>
<evidence type="ECO:0000313" key="7">
    <source>
        <dbReference type="EMBL" id="CAB5073336.1"/>
    </source>
</evidence>
<feature type="domain" description="PIN" evidence="1">
    <location>
        <begin position="4"/>
        <end position="113"/>
    </location>
</feature>
<dbReference type="InterPro" id="IPR029060">
    <property type="entry name" value="PIN-like_dom_sf"/>
</dbReference>
<dbReference type="Pfam" id="PF01850">
    <property type="entry name" value="PIN"/>
    <property type="match status" value="1"/>
</dbReference>
<dbReference type="AlphaFoldDB" id="A0A6J6GEE4"/>
<evidence type="ECO:0000259" key="1">
    <source>
        <dbReference type="Pfam" id="PF01850"/>
    </source>
</evidence>
<evidence type="ECO:0000313" key="3">
    <source>
        <dbReference type="EMBL" id="CAB4732725.1"/>
    </source>
</evidence>
<sequence>MSWYLDSSAILKYVFAEPERPALVKALTSQAISSELTRLEVKRTVYRINPKDIILANEELSRINFVSISNQVLGVAESFTSGVTLATLDAIHVATAITLGKGIEGIITYDKQMVTNARNMGIKVLSPGAKL</sequence>
<reference evidence="2" key="1">
    <citation type="submission" date="2020-05" db="EMBL/GenBank/DDBJ databases">
        <authorList>
            <person name="Chiriac C."/>
            <person name="Salcher M."/>
            <person name="Ghai R."/>
            <person name="Kavagutti S V."/>
        </authorList>
    </citation>
    <scope>NUCLEOTIDE SEQUENCE</scope>
</reference>
<evidence type="ECO:0000313" key="5">
    <source>
        <dbReference type="EMBL" id="CAB4988718.1"/>
    </source>
</evidence>
<dbReference type="CDD" id="cd09874">
    <property type="entry name" value="PIN_MT3492-like"/>
    <property type="match status" value="1"/>
</dbReference>
<dbReference type="EMBL" id="CAFBQY010000008">
    <property type="protein sequence ID" value="CAB5073336.1"/>
    <property type="molecule type" value="Genomic_DNA"/>
</dbReference>
<dbReference type="EMBL" id="CAEZUM010000030">
    <property type="protein sequence ID" value="CAB4599547.1"/>
    <property type="molecule type" value="Genomic_DNA"/>
</dbReference>
<evidence type="ECO:0000313" key="2">
    <source>
        <dbReference type="EMBL" id="CAB4599547.1"/>
    </source>
</evidence>
<name>A0A6J6GEE4_9ZZZZ</name>
<dbReference type="EMBL" id="CAFBOO010000008">
    <property type="protein sequence ID" value="CAB4988718.1"/>
    <property type="molecule type" value="Genomic_DNA"/>
</dbReference>
<dbReference type="InterPro" id="IPR002716">
    <property type="entry name" value="PIN_dom"/>
</dbReference>
<dbReference type="EMBL" id="CAEZZH010000009">
    <property type="protein sequence ID" value="CAB4757688.1"/>
    <property type="molecule type" value="Genomic_DNA"/>
</dbReference>
<organism evidence="2">
    <name type="scientific">freshwater metagenome</name>
    <dbReference type="NCBI Taxonomy" id="449393"/>
    <lineage>
        <taxon>unclassified sequences</taxon>
        <taxon>metagenomes</taxon>
        <taxon>ecological metagenomes</taxon>
    </lineage>
</organism>
<dbReference type="EMBL" id="CAFBPO010000008">
    <property type="protein sequence ID" value="CAB5021543.1"/>
    <property type="molecule type" value="Genomic_DNA"/>
</dbReference>
<gene>
    <name evidence="2" type="ORF">UFOPK1824_00599</name>
    <name evidence="3" type="ORF">UFOPK2772_00435</name>
    <name evidence="4" type="ORF">UFOPK2850_00887</name>
    <name evidence="5" type="ORF">UFOPK3982_01001</name>
    <name evidence="6" type="ORF">UFOPK4120_00886</name>
    <name evidence="7" type="ORF">UFOPK4404_00848</name>
</gene>
<protein>
    <submittedName>
        <fullName evidence="2">Unannotated protein</fullName>
    </submittedName>
</protein>
<evidence type="ECO:0000313" key="6">
    <source>
        <dbReference type="EMBL" id="CAB5021543.1"/>
    </source>
</evidence>
<proteinExistence type="predicted"/>